<gene>
    <name evidence="1" type="ORF">SAMN04490178_12572</name>
</gene>
<dbReference type="Proteomes" id="UP000198847">
    <property type="component" value="Unassembled WGS sequence"/>
</dbReference>
<organism evidence="1 2">
    <name type="scientific">Propionispora vibrioides</name>
    <dbReference type="NCBI Taxonomy" id="112903"/>
    <lineage>
        <taxon>Bacteria</taxon>
        <taxon>Bacillati</taxon>
        <taxon>Bacillota</taxon>
        <taxon>Negativicutes</taxon>
        <taxon>Selenomonadales</taxon>
        <taxon>Sporomusaceae</taxon>
        <taxon>Propionispora</taxon>
    </lineage>
</organism>
<reference evidence="1 2" key="1">
    <citation type="submission" date="2016-10" db="EMBL/GenBank/DDBJ databases">
        <authorList>
            <person name="de Groot N.N."/>
        </authorList>
    </citation>
    <scope>NUCLEOTIDE SEQUENCE [LARGE SCALE GENOMIC DNA]</scope>
    <source>
        <strain evidence="1 2">DSM 13305</strain>
    </source>
</reference>
<proteinExistence type="predicted"/>
<evidence type="ECO:0000313" key="2">
    <source>
        <dbReference type="Proteomes" id="UP000198847"/>
    </source>
</evidence>
<dbReference type="OrthoDB" id="1684133at2"/>
<name>A0A1H8XL81_9FIRM</name>
<keyword evidence="2" id="KW-1185">Reference proteome</keyword>
<dbReference type="RefSeq" id="WP_091750359.1">
    <property type="nucleotide sequence ID" value="NZ_FODY01000025.1"/>
</dbReference>
<dbReference type="EMBL" id="FODY01000025">
    <property type="protein sequence ID" value="SEP40646.1"/>
    <property type="molecule type" value="Genomic_DNA"/>
</dbReference>
<dbReference type="AlphaFoldDB" id="A0A1H8XL81"/>
<evidence type="ECO:0000313" key="1">
    <source>
        <dbReference type="EMBL" id="SEP40646.1"/>
    </source>
</evidence>
<accession>A0A1H8XL81</accession>
<sequence length="147" mass="16725">MKWKIGRLLFLSGILVMLYFFPVQTAAAMGNDGLIDVQVQIHIEKPDYFWQYPFGGKKLDNLLISGMGKSYTVYDGSAGDTFTFAVPKGYTLRLGVTFPDSVNYNKTIYFSKRNVAEKDHFLVITLKAPEYQDVLFQAPDFDEKTVQ</sequence>
<protein>
    <submittedName>
        <fullName evidence="1">Uncharacterized protein</fullName>
    </submittedName>
</protein>